<evidence type="ECO:0000313" key="4">
    <source>
        <dbReference type="EMBL" id="MBA0086172.1"/>
    </source>
</evidence>
<accession>A0A7V8NRV5</accession>
<reference evidence="4" key="1">
    <citation type="submission" date="2020-06" db="EMBL/GenBank/DDBJ databases">
        <title>Legume-microbial interactions unlock mineral nutrients during tropical forest succession.</title>
        <authorList>
            <person name="Epihov D.Z."/>
        </authorList>
    </citation>
    <scope>NUCLEOTIDE SEQUENCE [LARGE SCALE GENOMIC DNA]</scope>
    <source>
        <strain evidence="4">Pan2503</strain>
    </source>
</reference>
<sequence length="281" mass="31175">MTRPSLDCISGALAVSLFLMPCAALSLGQASDSGAAIQADHALIQAFASSDKSVLNQLCDPEFTWIDANGKSLARGQVLERPPNLANADVEPEPRAYDNVVVFRASRERLHVLRIWVHRESGWRILLYQEVQQVARSEPPTPAPTASGDCENPCKSIPFAPETRSEKEAIASWQGVMRAMANNDADAYAPLIADEFTATDTHHDRPYTKSDRLAQIKKQKLAGARSAPPELTGARMFDFGETVLMIAREQRPGAKAYFNTRMWVERGGRWQMLFSFNTRIE</sequence>
<proteinExistence type="predicted"/>
<dbReference type="AlphaFoldDB" id="A0A7V8NRV5"/>
<comment type="caution">
    <text evidence="4">The sequence shown here is derived from an EMBL/GenBank/DDBJ whole genome shotgun (WGS) entry which is preliminary data.</text>
</comment>
<organism evidence="4 5">
    <name type="scientific">Candidatus Acidiferrum panamense</name>
    <dbReference type="NCBI Taxonomy" id="2741543"/>
    <lineage>
        <taxon>Bacteria</taxon>
        <taxon>Pseudomonadati</taxon>
        <taxon>Acidobacteriota</taxon>
        <taxon>Terriglobia</taxon>
        <taxon>Candidatus Acidiferrales</taxon>
        <taxon>Candidatus Acidiferrum</taxon>
    </lineage>
</organism>
<evidence type="ECO:0000256" key="2">
    <source>
        <dbReference type="SAM" id="SignalP"/>
    </source>
</evidence>
<feature type="chain" id="PRO_5030506323" evidence="2">
    <location>
        <begin position="27"/>
        <end position="281"/>
    </location>
</feature>
<gene>
    <name evidence="4" type="ORF">HRJ53_14390</name>
</gene>
<feature type="signal peptide" evidence="2">
    <location>
        <begin position="1"/>
        <end position="26"/>
    </location>
</feature>
<dbReference type="InterPro" id="IPR027843">
    <property type="entry name" value="DUF4440"/>
</dbReference>
<dbReference type="SUPFAM" id="SSF54427">
    <property type="entry name" value="NTF2-like"/>
    <property type="match status" value="2"/>
</dbReference>
<name>A0A7V8NRV5_9BACT</name>
<feature type="region of interest" description="Disordered" evidence="1">
    <location>
        <begin position="137"/>
        <end position="159"/>
    </location>
</feature>
<evidence type="ECO:0000256" key="1">
    <source>
        <dbReference type="SAM" id="MobiDB-lite"/>
    </source>
</evidence>
<dbReference type="Gene3D" id="3.10.450.50">
    <property type="match status" value="2"/>
</dbReference>
<evidence type="ECO:0000313" key="5">
    <source>
        <dbReference type="Proteomes" id="UP000567293"/>
    </source>
</evidence>
<dbReference type="Proteomes" id="UP000567293">
    <property type="component" value="Unassembled WGS sequence"/>
</dbReference>
<protein>
    <submittedName>
        <fullName evidence="4">Nuclear transport factor 2 family protein</fullName>
    </submittedName>
</protein>
<keyword evidence="2" id="KW-0732">Signal</keyword>
<keyword evidence="5" id="KW-1185">Reference proteome</keyword>
<feature type="domain" description="DUF4440" evidence="3">
    <location>
        <begin position="174"/>
        <end position="272"/>
    </location>
</feature>
<evidence type="ECO:0000259" key="3">
    <source>
        <dbReference type="Pfam" id="PF14534"/>
    </source>
</evidence>
<dbReference type="InterPro" id="IPR032710">
    <property type="entry name" value="NTF2-like_dom_sf"/>
</dbReference>
<dbReference type="EMBL" id="JACDQQ010001384">
    <property type="protein sequence ID" value="MBA0086172.1"/>
    <property type="molecule type" value="Genomic_DNA"/>
</dbReference>
<dbReference type="Pfam" id="PF14534">
    <property type="entry name" value="DUF4440"/>
    <property type="match status" value="1"/>
</dbReference>